<keyword evidence="1" id="KW-0808">Transferase</keyword>
<accession>A0ACC3T4Y9</accession>
<comment type="caution">
    <text evidence="1">The sequence shown here is derived from an EMBL/GenBank/DDBJ whole genome shotgun (WGS) entry which is preliminary data.</text>
</comment>
<gene>
    <name evidence="1" type="ORF">V1525DRAFT_399536</name>
</gene>
<sequence length="477" mass="53763">MANEPTLSPTSLASLSTINNFRDLVFNEMEPAARRYLPPWSRPHIIGIAGSSGSGKTSVASQIIKALNVPWTVILPFDNFYRPLSPAQRERAFANEYDFDAPEALDLDMLVDVLTNLRQGKKVEVPTYSFSEHNRTELTTTIYGANVIILEGIFTLYDPRIVELLDLKVFVDTDLDICMARRLRRDIVHRGRELSGAMKQWFSFVKPNFETYVRPTMRQADVVVPRGLDNVVAIDMLIKHVQRTLAAKSRLHLEQLGQLVGTKDADAEFAAKGNNHVRVLAQTPQVQAMHTILFNRATTRDDFVFYFERLMAILIESALDYVPYETKKVQTETGLEYMGLAATMETCAVSILRAGACFETSLRRILPTIAIGKVLIQSNSRTGEPFLHYLKLPPRIENKFILLVDAQATTGAAAIMAIRVLLDHGALPENICFVTYLADKRVAIRRILAAYPKVKVVVGKVEDQIRRRFIDTRYFGT</sequence>
<evidence type="ECO:0000313" key="2">
    <source>
        <dbReference type="Proteomes" id="UP001433508"/>
    </source>
</evidence>
<keyword evidence="1" id="KW-0418">Kinase</keyword>
<name>A0ACC3T4Y9_LIPKO</name>
<evidence type="ECO:0000313" key="1">
    <source>
        <dbReference type="EMBL" id="KAK9239008.1"/>
    </source>
</evidence>
<dbReference type="EMBL" id="MU971350">
    <property type="protein sequence ID" value="KAK9239008.1"/>
    <property type="molecule type" value="Genomic_DNA"/>
</dbReference>
<reference evidence="2" key="1">
    <citation type="journal article" date="2024" name="Front. Bioeng. Biotechnol.">
        <title>Genome-scale model development and genomic sequencing of the oleaginous clade Lipomyces.</title>
        <authorList>
            <person name="Czajka J.J."/>
            <person name="Han Y."/>
            <person name="Kim J."/>
            <person name="Mondo S.J."/>
            <person name="Hofstad B.A."/>
            <person name="Robles A."/>
            <person name="Haridas S."/>
            <person name="Riley R."/>
            <person name="LaButti K."/>
            <person name="Pangilinan J."/>
            <person name="Andreopoulos W."/>
            <person name="Lipzen A."/>
            <person name="Yan J."/>
            <person name="Wang M."/>
            <person name="Ng V."/>
            <person name="Grigoriev I.V."/>
            <person name="Spatafora J.W."/>
            <person name="Magnuson J.K."/>
            <person name="Baker S.E."/>
            <person name="Pomraning K.R."/>
        </authorList>
    </citation>
    <scope>NUCLEOTIDE SEQUENCE [LARGE SCALE GENOMIC DNA]</scope>
    <source>
        <strain evidence="2">CBS 7786</strain>
    </source>
</reference>
<dbReference type="Proteomes" id="UP001433508">
    <property type="component" value="Unassembled WGS sequence"/>
</dbReference>
<keyword evidence="2" id="KW-1185">Reference proteome</keyword>
<organism evidence="1 2">
    <name type="scientific">Lipomyces kononenkoae</name>
    <name type="common">Yeast</name>
    <dbReference type="NCBI Taxonomy" id="34357"/>
    <lineage>
        <taxon>Eukaryota</taxon>
        <taxon>Fungi</taxon>
        <taxon>Dikarya</taxon>
        <taxon>Ascomycota</taxon>
        <taxon>Saccharomycotina</taxon>
        <taxon>Lipomycetes</taxon>
        <taxon>Lipomycetales</taxon>
        <taxon>Lipomycetaceae</taxon>
        <taxon>Lipomyces</taxon>
    </lineage>
</organism>
<proteinExistence type="predicted"/>
<protein>
    <submittedName>
        <fullName evidence="1">Uridine kinase family-domain-containing protein</fullName>
    </submittedName>
</protein>